<accession>A0ABS6J2J2</accession>
<feature type="chain" id="PRO_5046111428" evidence="1">
    <location>
        <begin position="22"/>
        <end position="81"/>
    </location>
</feature>
<dbReference type="RefSeq" id="WP_161761833.1">
    <property type="nucleotide sequence ID" value="NZ_JAAATX020000005.1"/>
</dbReference>
<keyword evidence="3" id="KW-1185">Reference proteome</keyword>
<reference evidence="2 3" key="1">
    <citation type="submission" date="2021-06" db="EMBL/GenBank/DDBJ databases">
        <title>Rhodobacteraceae bacterium strain HSP-20.</title>
        <authorList>
            <person name="Chen W.-M."/>
        </authorList>
    </citation>
    <scope>NUCLEOTIDE SEQUENCE [LARGE SCALE GENOMIC DNA]</scope>
    <source>
        <strain evidence="2 3">HSP-20</strain>
    </source>
</reference>
<protein>
    <submittedName>
        <fullName evidence="2">Uncharacterized protein</fullName>
    </submittedName>
</protein>
<evidence type="ECO:0000313" key="2">
    <source>
        <dbReference type="EMBL" id="MBU9697780.1"/>
    </source>
</evidence>
<organism evidence="2 3">
    <name type="scientific">Paragemmobacter amnigenus</name>
    <dbReference type="NCBI Taxonomy" id="2852097"/>
    <lineage>
        <taxon>Bacteria</taxon>
        <taxon>Pseudomonadati</taxon>
        <taxon>Pseudomonadota</taxon>
        <taxon>Alphaproteobacteria</taxon>
        <taxon>Rhodobacterales</taxon>
        <taxon>Paracoccaceae</taxon>
        <taxon>Paragemmobacter</taxon>
    </lineage>
</organism>
<comment type="caution">
    <text evidence="2">The sequence shown here is derived from an EMBL/GenBank/DDBJ whole genome shotgun (WGS) entry which is preliminary data.</text>
</comment>
<name>A0ABS6J2J2_9RHOB</name>
<evidence type="ECO:0000313" key="3">
    <source>
        <dbReference type="Proteomes" id="UP000731907"/>
    </source>
</evidence>
<sequence>MFRLLVLSVPLAIAPLAAVQAVERLLTESLLPEIATTMQGAARGEVPARPQVRSVPRIGVEGALDPASVIADPELALKLRF</sequence>
<keyword evidence="1" id="KW-0732">Signal</keyword>
<gene>
    <name evidence="2" type="ORF">GU927_007950</name>
</gene>
<evidence type="ECO:0000256" key="1">
    <source>
        <dbReference type="SAM" id="SignalP"/>
    </source>
</evidence>
<feature type="signal peptide" evidence="1">
    <location>
        <begin position="1"/>
        <end position="21"/>
    </location>
</feature>
<dbReference type="Proteomes" id="UP000731907">
    <property type="component" value="Unassembled WGS sequence"/>
</dbReference>
<proteinExistence type="predicted"/>
<dbReference type="EMBL" id="JAAATX020000005">
    <property type="protein sequence ID" value="MBU9697780.1"/>
    <property type="molecule type" value="Genomic_DNA"/>
</dbReference>